<evidence type="ECO:0000313" key="3">
    <source>
        <dbReference type="EMBL" id="PJO67887.1"/>
    </source>
</evidence>
<feature type="transmembrane region" description="Helical" evidence="1">
    <location>
        <begin position="154"/>
        <end position="173"/>
    </location>
</feature>
<organism evidence="2 4">
    <name type="scientific">Burkholderia pseudomallei</name>
    <name type="common">Pseudomonas pseudomallei</name>
    <dbReference type="NCBI Taxonomy" id="28450"/>
    <lineage>
        <taxon>Bacteria</taxon>
        <taxon>Pseudomonadati</taxon>
        <taxon>Pseudomonadota</taxon>
        <taxon>Betaproteobacteria</taxon>
        <taxon>Burkholderiales</taxon>
        <taxon>Burkholderiaceae</taxon>
        <taxon>Burkholderia</taxon>
        <taxon>pseudomallei group</taxon>
    </lineage>
</organism>
<feature type="transmembrane region" description="Helical" evidence="1">
    <location>
        <begin position="71"/>
        <end position="91"/>
    </location>
</feature>
<comment type="caution">
    <text evidence="2">The sequence shown here is derived from an EMBL/GenBank/DDBJ whole genome shotgun (WGS) entry which is preliminary data.</text>
</comment>
<dbReference type="KEGG" id="but:X994_697"/>
<feature type="transmembrane region" description="Helical" evidence="1">
    <location>
        <begin position="12"/>
        <end position="35"/>
    </location>
</feature>
<proteinExistence type="predicted"/>
<dbReference type="EMBL" id="JQIM01000010">
    <property type="protein sequence ID" value="KGX05555.1"/>
    <property type="molecule type" value="Genomic_DNA"/>
</dbReference>
<protein>
    <submittedName>
        <fullName evidence="3">DUF2975 domain-containing protein</fullName>
    </submittedName>
</protein>
<dbReference type="OrthoDB" id="9014936at2"/>
<evidence type="ECO:0000256" key="1">
    <source>
        <dbReference type="SAM" id="Phobius"/>
    </source>
</evidence>
<dbReference type="Proteomes" id="UP000231878">
    <property type="component" value="Unassembled WGS sequence"/>
</dbReference>
<accession>A0A095J8Q0</accession>
<evidence type="ECO:0000313" key="4">
    <source>
        <dbReference type="Proteomes" id="UP000030475"/>
    </source>
</evidence>
<name>A0A095J8Q0_BURPE</name>
<keyword evidence="1" id="KW-0812">Transmembrane</keyword>
<dbReference type="Proteomes" id="UP000030475">
    <property type="component" value="Unassembled WGS sequence"/>
</dbReference>
<gene>
    <name evidence="3" type="ORF">CWD88_00915</name>
    <name evidence="2" type="ORF">Y036_19</name>
</gene>
<dbReference type="GeneID" id="93060423"/>
<dbReference type="AlphaFoldDB" id="A0A095J8Q0"/>
<keyword evidence="1" id="KW-1133">Transmembrane helix</keyword>
<dbReference type="RefSeq" id="WP_004521368.1">
    <property type="nucleotide sequence ID" value="NZ_AP028071.1"/>
</dbReference>
<sequence length="187" mass="20277">MHSDRIARLSQRMAAATLCFIVAMMLLNAACWAFPSLNSVKSGAGLGFGLTDSLIGSLKVDVAAFPWWQKAGGIVLSSVPLVALASGLRHLRALFRTYARRDYFSAQAARHLGKTGRAVGAWVVLSVLCEPLLSVWATMREPVGHRVVTLSFDLPYVVALFAAACITVIAHILRQASELDAEHRQFV</sequence>
<dbReference type="EMBL" id="PHRB01000001">
    <property type="protein sequence ID" value="PJO67887.1"/>
    <property type="molecule type" value="Genomic_DNA"/>
</dbReference>
<feature type="transmembrane region" description="Helical" evidence="1">
    <location>
        <begin position="119"/>
        <end position="139"/>
    </location>
</feature>
<dbReference type="InterPro" id="IPR021354">
    <property type="entry name" value="DUF2975"/>
</dbReference>
<dbReference type="Pfam" id="PF11188">
    <property type="entry name" value="DUF2975"/>
    <property type="match status" value="1"/>
</dbReference>
<evidence type="ECO:0000313" key="5">
    <source>
        <dbReference type="Proteomes" id="UP000231878"/>
    </source>
</evidence>
<dbReference type="OMA" id="PWWQKAV"/>
<evidence type="ECO:0000313" key="2">
    <source>
        <dbReference type="EMBL" id="KGX05555.1"/>
    </source>
</evidence>
<keyword evidence="1" id="KW-0472">Membrane</keyword>
<reference evidence="3 5" key="2">
    <citation type="submission" date="2017-11" db="EMBL/GenBank/DDBJ databases">
        <title>Molecular characterization of Burkholderia pseudomallei and closely related isolates from Vietnam.</title>
        <authorList>
            <person name="Ustinov D.V."/>
            <person name="Antonov A.S."/>
            <person name="Avdusheva E.F."/>
            <person name="Shpak I.M."/>
            <person name="Zakharova I.B."/>
            <person name="Thi L.A."/>
            <person name="Teteryatnikova N."/>
            <person name="Lopasteyskaya Y.A."/>
            <person name="Kuzyutina J.A."/>
            <person name="Ngo T.N."/>
            <person name="Victorov D.V."/>
        </authorList>
    </citation>
    <scope>NUCLEOTIDE SEQUENCE [LARGE SCALE GENOMIC DNA]</scope>
    <source>
        <strain evidence="3 5">V1512</strain>
    </source>
</reference>
<reference evidence="2 4" key="1">
    <citation type="submission" date="2014-08" db="EMBL/GenBank/DDBJ databases">
        <authorList>
            <person name="Bunnell A."/>
            <person name="Chain P.S."/>
            <person name="Chertkov O."/>
            <person name="Currie B.J."/>
            <person name="Daligault H.E."/>
            <person name="Davenport K.W."/>
            <person name="Davis C."/>
            <person name="Gleasner C.D."/>
            <person name="Johnson S.L."/>
            <person name="Kaestli M."/>
            <person name="Koren S."/>
            <person name="Kunde Y.A."/>
            <person name="Mayo M."/>
            <person name="McMurry K.K."/>
            <person name="Price E.P."/>
            <person name="Reitenga K.G."/>
            <person name="Robison R."/>
            <person name="Rosovitz M.J."/>
            <person name="Sarovich D.S."/>
            <person name="Teshima H."/>
        </authorList>
    </citation>
    <scope>NUCLEOTIDE SEQUENCE [LARGE SCALE GENOMIC DNA]</scope>
    <source>
        <strain evidence="2 4">MSHR44</strain>
    </source>
</reference>